<dbReference type="InterPro" id="IPR025071">
    <property type="entry name" value="DUF3939"/>
</dbReference>
<dbReference type="RefSeq" id="WP_008590153.1">
    <property type="nucleotide sequence ID" value="NZ_FNOS01000001.1"/>
</dbReference>
<gene>
    <name evidence="1" type="ORF">SAMN04488081_0594</name>
</gene>
<dbReference type="Pfam" id="PF13075">
    <property type="entry name" value="DUF3939"/>
    <property type="match status" value="1"/>
</dbReference>
<dbReference type="EMBL" id="FNOS01000001">
    <property type="protein sequence ID" value="SDX46196.1"/>
    <property type="molecule type" value="Genomic_DNA"/>
</dbReference>
<reference evidence="1 2" key="1">
    <citation type="submission" date="2016-10" db="EMBL/GenBank/DDBJ databases">
        <authorList>
            <person name="Varghese N."/>
            <person name="Submissions S."/>
        </authorList>
    </citation>
    <scope>NUCLEOTIDE SEQUENCE [LARGE SCALE GENOMIC DNA]</scope>
    <source>
        <strain evidence="1 2">DSM 20748</strain>
    </source>
</reference>
<evidence type="ECO:0000313" key="2">
    <source>
        <dbReference type="Proteomes" id="UP000198647"/>
    </source>
</evidence>
<accession>A0A1H3BWH9</accession>
<organism evidence="1 2">
    <name type="scientific">Salimicrobium album</name>
    <dbReference type="NCBI Taxonomy" id="50717"/>
    <lineage>
        <taxon>Bacteria</taxon>
        <taxon>Bacillati</taxon>
        <taxon>Bacillota</taxon>
        <taxon>Bacilli</taxon>
        <taxon>Bacillales</taxon>
        <taxon>Bacillaceae</taxon>
        <taxon>Salimicrobium</taxon>
    </lineage>
</organism>
<evidence type="ECO:0008006" key="3">
    <source>
        <dbReference type="Google" id="ProtNLM"/>
    </source>
</evidence>
<sequence>MWIRRKKKKSAPRELETMDLSLNDIRKAINDYAEKKSDRVPLSVIINEDLTIDYELLAHFIEGKPRKTFYMSRETYEVFEEENLQLAKDIDMMQRAVDAYVQQEKELPVIEDDPYRRVNCYKLERLGLITHRPDREFYITKEEYMVDYERK</sequence>
<comment type="caution">
    <text evidence="1">The sequence shown here is derived from an EMBL/GenBank/DDBJ whole genome shotgun (WGS) entry which is preliminary data.</text>
</comment>
<proteinExistence type="predicted"/>
<protein>
    <recommendedName>
        <fullName evidence="3">DUF3939 domain-containing protein</fullName>
    </recommendedName>
</protein>
<evidence type="ECO:0000313" key="1">
    <source>
        <dbReference type="EMBL" id="SDX46196.1"/>
    </source>
</evidence>
<keyword evidence="2" id="KW-1185">Reference proteome</keyword>
<name>A0A1H3BWH9_9BACI</name>
<dbReference type="Proteomes" id="UP000198647">
    <property type="component" value="Unassembled WGS sequence"/>
</dbReference>